<dbReference type="SFLD" id="SFLDG01135">
    <property type="entry name" value="C1.5.6:_HAD__Beta-PGM__Phospha"/>
    <property type="match status" value="1"/>
</dbReference>
<proteinExistence type="inferred from homology"/>
<dbReference type="FunFam" id="3.40.50.1000:FF:000022">
    <property type="entry name" value="Phosphoglycolate phosphatase"/>
    <property type="match status" value="1"/>
</dbReference>
<dbReference type="Proteomes" id="UP000433788">
    <property type="component" value="Unassembled WGS sequence"/>
</dbReference>
<dbReference type="InterPro" id="IPR006439">
    <property type="entry name" value="HAD-SF_hydro_IA"/>
</dbReference>
<dbReference type="PANTHER" id="PTHR43434">
    <property type="entry name" value="PHOSPHOGLYCOLATE PHOSPHATASE"/>
    <property type="match status" value="1"/>
</dbReference>
<dbReference type="GO" id="GO:0008967">
    <property type="term" value="F:phosphoglycolate phosphatase activity"/>
    <property type="evidence" value="ECO:0007669"/>
    <property type="project" value="UniProtKB-UniRule"/>
</dbReference>
<dbReference type="PANTHER" id="PTHR43434:SF1">
    <property type="entry name" value="PHOSPHOGLYCOLATE PHOSPHATASE"/>
    <property type="match status" value="1"/>
</dbReference>
<keyword evidence="12" id="KW-1185">Reference proteome</keyword>
<keyword evidence="8 10" id="KW-0460">Magnesium</keyword>
<dbReference type="InterPro" id="IPR023214">
    <property type="entry name" value="HAD_sf"/>
</dbReference>
<dbReference type="RefSeq" id="WP_153719028.1">
    <property type="nucleotide sequence ID" value="NZ_WJPP01000002.1"/>
</dbReference>
<dbReference type="AlphaFoldDB" id="A0A6N7QRB9"/>
<dbReference type="PRINTS" id="PR00413">
    <property type="entry name" value="HADHALOGNASE"/>
</dbReference>
<dbReference type="SFLD" id="SFLDG01129">
    <property type="entry name" value="C1.5:_HAD__Beta-PGM__Phosphata"/>
    <property type="match status" value="1"/>
</dbReference>
<dbReference type="InterPro" id="IPR023198">
    <property type="entry name" value="PGP-like_dom2"/>
</dbReference>
<dbReference type="GO" id="GO:0006281">
    <property type="term" value="P:DNA repair"/>
    <property type="evidence" value="ECO:0007669"/>
    <property type="project" value="TreeGrafter"/>
</dbReference>
<comment type="caution">
    <text evidence="11">The sequence shown here is derived from an EMBL/GenBank/DDBJ whole genome shotgun (WGS) entry which is preliminary data.</text>
</comment>
<comment type="function">
    <text evidence="10">Specifically catalyzes the dephosphorylation of 2-phosphoglycolate. Is involved in the dissimilation of the intracellular 2-phosphoglycolate formed during the DNA repair of 3'-phosphoglycolate ends, a major class of DNA lesions induced by oxidative stress.</text>
</comment>
<dbReference type="UniPathway" id="UPA00865">
    <property type="reaction ID" value="UER00834"/>
</dbReference>
<evidence type="ECO:0000256" key="5">
    <source>
        <dbReference type="ARBA" id="ARBA00013078"/>
    </source>
</evidence>
<comment type="catalytic activity">
    <reaction evidence="1 10">
        <text>2-phosphoglycolate + H2O = glycolate + phosphate</text>
        <dbReference type="Rhea" id="RHEA:14369"/>
        <dbReference type="ChEBI" id="CHEBI:15377"/>
        <dbReference type="ChEBI" id="CHEBI:29805"/>
        <dbReference type="ChEBI" id="CHEBI:43474"/>
        <dbReference type="ChEBI" id="CHEBI:58033"/>
        <dbReference type="EC" id="3.1.3.18"/>
    </reaction>
</comment>
<accession>A0A6N7QRB9</accession>
<evidence type="ECO:0000256" key="3">
    <source>
        <dbReference type="ARBA" id="ARBA00004818"/>
    </source>
</evidence>
<evidence type="ECO:0000313" key="11">
    <source>
        <dbReference type="EMBL" id="MRH77983.1"/>
    </source>
</evidence>
<evidence type="ECO:0000256" key="6">
    <source>
        <dbReference type="ARBA" id="ARBA00022723"/>
    </source>
</evidence>
<keyword evidence="7 10" id="KW-0378">Hydrolase</keyword>
<dbReference type="GO" id="GO:0005975">
    <property type="term" value="P:carbohydrate metabolic process"/>
    <property type="evidence" value="ECO:0007669"/>
    <property type="project" value="InterPro"/>
</dbReference>
<evidence type="ECO:0000256" key="10">
    <source>
        <dbReference type="HAMAP-Rule" id="MF_00495"/>
    </source>
</evidence>
<evidence type="ECO:0000256" key="2">
    <source>
        <dbReference type="ARBA" id="ARBA00001946"/>
    </source>
</evidence>
<dbReference type="InterPro" id="IPR050155">
    <property type="entry name" value="HAD-like_hydrolase_sf"/>
</dbReference>
<dbReference type="EC" id="3.1.3.18" evidence="5 10"/>
<sequence length="226" mass="24237">MQNVAAVLFDLDGTLVDSAPDLTTAVNRMLADRQRSPMPEARVREWIGNGARKLVARALAGQRHIASEPAETEDALAQFFVHYTDCLVDKSVLYPGVRAGLERLKALGLPLGVVTNKPGRFTDPLLKAMDLAEFFPVVVSGDTLTVRKPDPAPLLHAASALNVPIEHCVYVGDSLADRGAADAAGALLVRVPYGYPGEESAFAGHPQRLTMRVDELAEQINGIFAA</sequence>
<feature type="binding site" evidence="10">
    <location>
        <position position="173"/>
    </location>
    <ligand>
        <name>Mg(2+)</name>
        <dbReference type="ChEBI" id="CHEBI:18420"/>
    </ligand>
</feature>
<dbReference type="InterPro" id="IPR037512">
    <property type="entry name" value="PGPase_prok"/>
</dbReference>
<feature type="active site" description="Nucleophile" evidence="10">
    <location>
        <position position="10"/>
    </location>
</feature>
<comment type="pathway">
    <text evidence="3 10">Organic acid metabolism; glycolate biosynthesis; glycolate from 2-phosphoglycolate: step 1/1.</text>
</comment>
<evidence type="ECO:0000256" key="1">
    <source>
        <dbReference type="ARBA" id="ARBA00000830"/>
    </source>
</evidence>
<dbReference type="NCBIfam" id="TIGR01509">
    <property type="entry name" value="HAD-SF-IA-v3"/>
    <property type="match status" value="1"/>
</dbReference>
<evidence type="ECO:0000256" key="7">
    <source>
        <dbReference type="ARBA" id="ARBA00022801"/>
    </source>
</evidence>
<dbReference type="Pfam" id="PF00702">
    <property type="entry name" value="Hydrolase"/>
    <property type="match status" value="1"/>
</dbReference>
<evidence type="ECO:0000256" key="8">
    <source>
        <dbReference type="ARBA" id="ARBA00022842"/>
    </source>
</evidence>
<keyword evidence="9 10" id="KW-0119">Carbohydrate metabolism</keyword>
<dbReference type="GO" id="GO:0046295">
    <property type="term" value="P:glycolate biosynthetic process"/>
    <property type="evidence" value="ECO:0007669"/>
    <property type="project" value="UniProtKB-UniRule"/>
</dbReference>
<dbReference type="InterPro" id="IPR036412">
    <property type="entry name" value="HAD-like_sf"/>
</dbReference>
<evidence type="ECO:0000313" key="12">
    <source>
        <dbReference type="Proteomes" id="UP000433788"/>
    </source>
</evidence>
<feature type="binding site" evidence="10">
    <location>
        <position position="12"/>
    </location>
    <ligand>
        <name>Mg(2+)</name>
        <dbReference type="ChEBI" id="CHEBI:18420"/>
    </ligand>
</feature>
<comment type="cofactor">
    <cofactor evidence="2 10">
        <name>Mg(2+)</name>
        <dbReference type="ChEBI" id="CHEBI:18420"/>
    </cofactor>
</comment>
<dbReference type="SFLD" id="SFLDS00003">
    <property type="entry name" value="Haloacid_Dehalogenase"/>
    <property type="match status" value="1"/>
</dbReference>
<dbReference type="Gene3D" id="1.10.150.240">
    <property type="entry name" value="Putative phosphatase, domain 2"/>
    <property type="match status" value="1"/>
</dbReference>
<dbReference type="EMBL" id="WJPP01000002">
    <property type="protein sequence ID" value="MRH77983.1"/>
    <property type="molecule type" value="Genomic_DNA"/>
</dbReference>
<dbReference type="NCBIfam" id="NF009695">
    <property type="entry name" value="PRK13222.1-2"/>
    <property type="match status" value="1"/>
</dbReference>
<dbReference type="SUPFAM" id="SSF56784">
    <property type="entry name" value="HAD-like"/>
    <property type="match status" value="1"/>
</dbReference>
<dbReference type="NCBIfam" id="TIGR01449">
    <property type="entry name" value="PGP_bact"/>
    <property type="match status" value="1"/>
</dbReference>
<evidence type="ECO:0000256" key="4">
    <source>
        <dbReference type="ARBA" id="ARBA00006171"/>
    </source>
</evidence>
<reference evidence="11 12" key="1">
    <citation type="submission" date="2019-11" db="EMBL/GenBank/DDBJ databases">
        <authorList>
            <person name="Zhang X.Y."/>
        </authorList>
    </citation>
    <scope>NUCLEOTIDE SEQUENCE [LARGE SCALE GENOMIC DNA]</scope>
    <source>
        <strain evidence="11 12">C176</strain>
    </source>
</reference>
<organism evidence="11 12">
    <name type="scientific">Spiribacter salilacus</name>
    <dbReference type="NCBI Taxonomy" id="2664894"/>
    <lineage>
        <taxon>Bacteria</taxon>
        <taxon>Pseudomonadati</taxon>
        <taxon>Pseudomonadota</taxon>
        <taxon>Gammaproteobacteria</taxon>
        <taxon>Chromatiales</taxon>
        <taxon>Ectothiorhodospiraceae</taxon>
        <taxon>Spiribacter</taxon>
    </lineage>
</organism>
<comment type="similarity">
    <text evidence="4 10">Belongs to the HAD-like hydrolase superfamily. CbbY/CbbZ/Gph/YieH family.</text>
</comment>
<dbReference type="GO" id="GO:0005829">
    <property type="term" value="C:cytosol"/>
    <property type="evidence" value="ECO:0007669"/>
    <property type="project" value="TreeGrafter"/>
</dbReference>
<dbReference type="HAMAP" id="MF_00495">
    <property type="entry name" value="GPH_hydrolase_bact"/>
    <property type="match status" value="1"/>
</dbReference>
<feature type="binding site" evidence="10">
    <location>
        <position position="10"/>
    </location>
    <ligand>
        <name>Mg(2+)</name>
        <dbReference type="ChEBI" id="CHEBI:18420"/>
    </ligand>
</feature>
<keyword evidence="6 10" id="KW-0479">Metal-binding</keyword>
<protein>
    <recommendedName>
        <fullName evidence="5 10">Phosphoglycolate phosphatase</fullName>
        <shortName evidence="10">PGP</shortName>
        <shortName evidence="10">PGPase</shortName>
        <ecNumber evidence="5 10">3.1.3.18</ecNumber>
    </recommendedName>
</protein>
<gene>
    <name evidence="11" type="ORF">GH984_04625</name>
</gene>
<dbReference type="GO" id="GO:0046872">
    <property type="term" value="F:metal ion binding"/>
    <property type="evidence" value="ECO:0007669"/>
    <property type="project" value="UniProtKB-KW"/>
</dbReference>
<evidence type="ECO:0000256" key="9">
    <source>
        <dbReference type="ARBA" id="ARBA00023277"/>
    </source>
</evidence>
<name>A0A6N7QRB9_9GAMM</name>
<dbReference type="NCBIfam" id="TIGR01549">
    <property type="entry name" value="HAD-SF-IA-v1"/>
    <property type="match status" value="1"/>
</dbReference>
<dbReference type="Gene3D" id="3.40.50.1000">
    <property type="entry name" value="HAD superfamily/HAD-like"/>
    <property type="match status" value="1"/>
</dbReference>